<accession>A0A840FLB7</accession>
<protein>
    <recommendedName>
        <fullName evidence="2">3-carboxy-cis,cis-muconate cycloisomerase</fullName>
        <ecNumber evidence="2">5.5.1.2</ecNumber>
    </recommendedName>
</protein>
<evidence type="ECO:0000259" key="3">
    <source>
        <dbReference type="Pfam" id="PF00206"/>
    </source>
</evidence>
<proteinExistence type="inferred from homology"/>
<dbReference type="AlphaFoldDB" id="A0A840FLB7"/>
<dbReference type="GO" id="GO:0016829">
    <property type="term" value="F:lyase activity"/>
    <property type="evidence" value="ECO:0007669"/>
    <property type="project" value="UniProtKB-ARBA"/>
</dbReference>
<keyword evidence="4" id="KW-0413">Isomerase</keyword>
<dbReference type="InterPro" id="IPR000362">
    <property type="entry name" value="Fumarate_lyase_fam"/>
</dbReference>
<gene>
    <name evidence="4" type="ORF">GGD71_001685</name>
</gene>
<feature type="domain" description="Fumarate lyase N-terminal" evidence="3">
    <location>
        <begin position="10"/>
        <end position="293"/>
    </location>
</feature>
<evidence type="ECO:0000256" key="2">
    <source>
        <dbReference type="NCBIfam" id="TIGR02426"/>
    </source>
</evidence>
<dbReference type="Proteomes" id="UP000524450">
    <property type="component" value="Unassembled WGS sequence"/>
</dbReference>
<organism evidence="4 5">
    <name type="scientific">Variovorax guangxiensis</name>
    <dbReference type="NCBI Taxonomy" id="1775474"/>
    <lineage>
        <taxon>Bacteria</taxon>
        <taxon>Pseudomonadati</taxon>
        <taxon>Pseudomonadota</taxon>
        <taxon>Betaproteobacteria</taxon>
        <taxon>Burkholderiales</taxon>
        <taxon>Comamonadaceae</taxon>
        <taxon>Variovorax</taxon>
    </lineage>
</organism>
<dbReference type="SUPFAM" id="SSF48557">
    <property type="entry name" value="L-aspartase-like"/>
    <property type="match status" value="1"/>
</dbReference>
<comment type="caution">
    <text evidence="4">The sequence shown here is derived from an EMBL/GenBank/DDBJ whole genome shotgun (WGS) entry which is preliminary data.</text>
</comment>
<dbReference type="InterPro" id="IPR020557">
    <property type="entry name" value="Fumarate_lyase_CS"/>
</dbReference>
<dbReference type="PANTHER" id="PTHR43172">
    <property type="entry name" value="ADENYLOSUCCINATE LYASE"/>
    <property type="match status" value="1"/>
</dbReference>
<dbReference type="EC" id="5.5.1.2" evidence="2"/>
<dbReference type="NCBIfam" id="TIGR02426">
    <property type="entry name" value="protocat_pcaB"/>
    <property type="match status" value="1"/>
</dbReference>
<dbReference type="PANTHER" id="PTHR43172:SF2">
    <property type="entry name" value="ADENYLOSUCCINATE LYASE C-TERMINAL DOMAIN-CONTAINING PROTEIN"/>
    <property type="match status" value="1"/>
</dbReference>
<dbReference type="RefSeq" id="WP_184636839.1">
    <property type="nucleotide sequence ID" value="NZ_JACIFZ010000002.1"/>
</dbReference>
<evidence type="ECO:0000256" key="1">
    <source>
        <dbReference type="ARBA" id="ARBA00034772"/>
    </source>
</evidence>
<dbReference type="GO" id="GO:0047472">
    <property type="term" value="F:3-carboxy-cis,cis-muconate cycloisomerase activity"/>
    <property type="evidence" value="ECO:0007669"/>
    <property type="project" value="UniProtKB-UniRule"/>
</dbReference>
<dbReference type="EMBL" id="JACIFZ010000002">
    <property type="protein sequence ID" value="MBB4220925.1"/>
    <property type="molecule type" value="Genomic_DNA"/>
</dbReference>
<name>A0A840FLB7_9BURK</name>
<sequence length="404" mass="42600">MSIFEGFLSTSETLGAFSDRAFVDAMLRFEAALARAQAAEGLIPESAANSIVSSCKVELFDVAKIVRESGRAGSVAIPLVKALREAVGLFNAEAAQFVHFGSTSQDVIDSAMALVTREAVALIEADLAKAADALLRLAVTHAETPMLARTLMQPASVTSFGFKCAGWAAPLVRSRIRLHDAAKHALQLQLGGAIGTLAQMKGQGAAVRKRMAKELGLGDPGATWHTQRDEWVALGCELGLVTGSLGKIAVDIALLGQYEVGEVTEPSEPGRGGSSAMPHKRNPVASMVAIAAAHRAPQRVAALLGAMPQQHERALGAWQAELGEWPQLLMSAHGSVRAMAGALPGLQVDAARMRANIDRLRAELPRDAADEWFAPALAHEAGQTALAEVKALQARLDAHKELSQ</sequence>
<dbReference type="PRINTS" id="PR00149">
    <property type="entry name" value="FUMRATELYASE"/>
</dbReference>
<dbReference type="InterPro" id="IPR012789">
    <property type="entry name" value="Protocat_PcaB-like"/>
</dbReference>
<dbReference type="InterPro" id="IPR008948">
    <property type="entry name" value="L-Aspartase-like"/>
</dbReference>
<dbReference type="GO" id="GO:0019619">
    <property type="term" value="P:3,4-dihydroxybenzoate catabolic process"/>
    <property type="evidence" value="ECO:0007669"/>
    <property type="project" value="InterPro"/>
</dbReference>
<dbReference type="PROSITE" id="PS00163">
    <property type="entry name" value="FUMARATE_LYASES"/>
    <property type="match status" value="1"/>
</dbReference>
<evidence type="ECO:0000313" key="5">
    <source>
        <dbReference type="Proteomes" id="UP000524450"/>
    </source>
</evidence>
<dbReference type="Pfam" id="PF00206">
    <property type="entry name" value="Lyase_1"/>
    <property type="match status" value="1"/>
</dbReference>
<evidence type="ECO:0000313" key="4">
    <source>
        <dbReference type="EMBL" id="MBB4220925.1"/>
    </source>
</evidence>
<dbReference type="Gene3D" id="1.20.200.10">
    <property type="entry name" value="Fumarase/aspartase (Central domain)"/>
    <property type="match status" value="1"/>
</dbReference>
<reference evidence="4 5" key="1">
    <citation type="submission" date="2020-08" db="EMBL/GenBank/DDBJ databases">
        <title>Genomic Encyclopedia of Type Strains, Phase IV (KMG-V): Genome sequencing to study the core and pangenomes of soil and plant-associated prokaryotes.</title>
        <authorList>
            <person name="Whitman W."/>
        </authorList>
    </citation>
    <scope>NUCLEOTIDE SEQUENCE [LARGE SCALE GENOMIC DNA]</scope>
    <source>
        <strain evidence="4 5">34/80</strain>
    </source>
</reference>
<comment type="similarity">
    <text evidence="1">Belongs to the class-II fumarase/aspartase family.</text>
</comment>
<dbReference type="InterPro" id="IPR022761">
    <property type="entry name" value="Fumarate_lyase_N"/>
</dbReference>